<dbReference type="AlphaFoldDB" id="A0A1F7X602"/>
<dbReference type="EMBL" id="MGFQ01000019">
    <property type="protein sequence ID" value="OGM09798.1"/>
    <property type="molecule type" value="Genomic_DNA"/>
</dbReference>
<comment type="caution">
    <text evidence="3">The sequence shown here is derived from an EMBL/GenBank/DDBJ whole genome shotgun (WGS) entry which is preliminary data.</text>
</comment>
<evidence type="ECO:0000313" key="3">
    <source>
        <dbReference type="EMBL" id="OGM09798.1"/>
    </source>
</evidence>
<gene>
    <name evidence="3" type="ORF">A2Z67_03295</name>
</gene>
<accession>A0A1F7X602</accession>
<feature type="region of interest" description="Disordered" evidence="1">
    <location>
        <begin position="1"/>
        <end position="77"/>
    </location>
</feature>
<dbReference type="Proteomes" id="UP000176939">
    <property type="component" value="Unassembled WGS sequence"/>
</dbReference>
<keyword evidence="2" id="KW-0472">Membrane</keyword>
<feature type="compositionally biased region" description="Polar residues" evidence="1">
    <location>
        <begin position="56"/>
        <end position="77"/>
    </location>
</feature>
<organism evidence="3 4">
    <name type="scientific">Candidatus Woesebacteria bacterium RBG_13_36_22</name>
    <dbReference type="NCBI Taxonomy" id="1802478"/>
    <lineage>
        <taxon>Bacteria</taxon>
        <taxon>Candidatus Woeseibacteriota</taxon>
    </lineage>
</organism>
<proteinExistence type="predicted"/>
<keyword evidence="2" id="KW-1133">Transmembrane helix</keyword>
<feature type="transmembrane region" description="Helical" evidence="2">
    <location>
        <begin position="84"/>
        <end position="104"/>
    </location>
</feature>
<protein>
    <submittedName>
        <fullName evidence="3">Uncharacterized protein</fullName>
    </submittedName>
</protein>
<evidence type="ECO:0000256" key="2">
    <source>
        <dbReference type="SAM" id="Phobius"/>
    </source>
</evidence>
<reference evidence="3 4" key="1">
    <citation type="journal article" date="2016" name="Nat. Commun.">
        <title>Thousands of microbial genomes shed light on interconnected biogeochemical processes in an aquifer system.</title>
        <authorList>
            <person name="Anantharaman K."/>
            <person name="Brown C.T."/>
            <person name="Hug L.A."/>
            <person name="Sharon I."/>
            <person name="Castelle C.J."/>
            <person name="Probst A.J."/>
            <person name="Thomas B.C."/>
            <person name="Singh A."/>
            <person name="Wilkins M.J."/>
            <person name="Karaoz U."/>
            <person name="Brodie E.L."/>
            <person name="Williams K.H."/>
            <person name="Hubbard S.S."/>
            <person name="Banfield J.F."/>
        </authorList>
    </citation>
    <scope>NUCLEOTIDE SEQUENCE [LARGE SCALE GENOMIC DNA]</scope>
</reference>
<sequence length="306" mass="33093">MSDDTPTSSVNPQDELSRISEIAKDEGGTNTPGINTSVQPAINSESVDQPPAVQPPIQQETKTENTSTPPNLTMGDSNKSSKTLIIIAVVFFVLSLAGIGFYYLGLKKVSKETTEIPTPIPTMISTPTATADPTENWKTFTSPEKFSLKYPLDAKVQEYGSIVSLSIWGPTQKEGTEFYDGISLSFKIGNLSKGKTLKMVADDSLKALTQSGDVKVIQNVIPYKLGNSDGYIFTVELLGQSTYLYLQDPLMDTRYVEITEMVADPTKKGFEETKNLILSTFMFIESTATPSASPTSSPSASPTSTP</sequence>
<name>A0A1F7X602_9BACT</name>
<feature type="compositionally biased region" description="Polar residues" evidence="1">
    <location>
        <begin position="28"/>
        <end position="47"/>
    </location>
</feature>
<evidence type="ECO:0000313" key="4">
    <source>
        <dbReference type="Proteomes" id="UP000176939"/>
    </source>
</evidence>
<evidence type="ECO:0000256" key="1">
    <source>
        <dbReference type="SAM" id="MobiDB-lite"/>
    </source>
</evidence>
<feature type="compositionally biased region" description="Polar residues" evidence="1">
    <location>
        <begin position="1"/>
        <end position="14"/>
    </location>
</feature>
<keyword evidence="2" id="KW-0812">Transmembrane</keyword>
<feature type="compositionally biased region" description="Basic and acidic residues" evidence="1">
    <location>
        <begin position="15"/>
        <end position="27"/>
    </location>
</feature>